<evidence type="ECO:0000313" key="3">
    <source>
        <dbReference type="Proteomes" id="UP000522163"/>
    </source>
</evidence>
<reference evidence="2 3" key="1">
    <citation type="submission" date="2020-08" db="EMBL/GenBank/DDBJ databases">
        <title>Genomic Encyclopedia of Type Strains, Phase IV (KMG-IV): sequencing the most valuable type-strain genomes for metagenomic binning, comparative biology and taxonomic classification.</title>
        <authorList>
            <person name="Goeker M."/>
        </authorList>
    </citation>
    <scope>NUCLEOTIDE SEQUENCE [LARGE SCALE GENOMIC DNA]</scope>
    <source>
        <strain evidence="2 3">DSM 17245</strain>
    </source>
</reference>
<feature type="transmembrane region" description="Helical" evidence="1">
    <location>
        <begin position="89"/>
        <end position="108"/>
    </location>
</feature>
<keyword evidence="1" id="KW-0812">Transmembrane</keyword>
<comment type="caution">
    <text evidence="2">The sequence shown here is derived from an EMBL/GenBank/DDBJ whole genome shotgun (WGS) entry which is preliminary data.</text>
</comment>
<accession>A0A7W9SH74</accession>
<sequence length="121" mass="14564">MLTIFTIVVCVVCYLMNISAFLTYFSYVLAFTILKAFLSKRLKDVYNIRKAEAIYTEVGFMNTLDSFISLLFITLYYVFREYEHFGIEYMLPVLLCYILIYRFLFWDVGYKVKQLFRKSHQ</sequence>
<dbReference type="Proteomes" id="UP000522163">
    <property type="component" value="Unassembled WGS sequence"/>
</dbReference>
<proteinExistence type="predicted"/>
<keyword evidence="1" id="KW-0472">Membrane</keyword>
<dbReference type="AlphaFoldDB" id="A0A7W9SH74"/>
<protein>
    <submittedName>
        <fullName evidence="2">Uncharacterized protein</fullName>
    </submittedName>
</protein>
<dbReference type="EMBL" id="JACHHH010000006">
    <property type="protein sequence ID" value="MBB6041356.1"/>
    <property type="molecule type" value="Genomic_DNA"/>
</dbReference>
<evidence type="ECO:0000256" key="1">
    <source>
        <dbReference type="SAM" id="Phobius"/>
    </source>
</evidence>
<evidence type="ECO:0000313" key="2">
    <source>
        <dbReference type="EMBL" id="MBB6041356.1"/>
    </source>
</evidence>
<name>A0A7W9SH74_9FIRM</name>
<gene>
    <name evidence="2" type="ORF">HNQ46_001336</name>
</gene>
<feature type="transmembrane region" description="Helical" evidence="1">
    <location>
        <begin position="54"/>
        <end position="77"/>
    </location>
</feature>
<organism evidence="2 3">
    <name type="scientific">Oribacterium sinus</name>
    <dbReference type="NCBI Taxonomy" id="237576"/>
    <lineage>
        <taxon>Bacteria</taxon>
        <taxon>Bacillati</taxon>
        <taxon>Bacillota</taxon>
        <taxon>Clostridia</taxon>
        <taxon>Lachnospirales</taxon>
        <taxon>Lachnospiraceae</taxon>
        <taxon>Oribacterium</taxon>
    </lineage>
</organism>
<feature type="transmembrane region" description="Helical" evidence="1">
    <location>
        <begin position="6"/>
        <end position="34"/>
    </location>
</feature>
<keyword evidence="1" id="KW-1133">Transmembrane helix</keyword>